<organism evidence="1">
    <name type="scientific">Arion vulgaris</name>
    <dbReference type="NCBI Taxonomy" id="1028688"/>
    <lineage>
        <taxon>Eukaryota</taxon>
        <taxon>Metazoa</taxon>
        <taxon>Spiralia</taxon>
        <taxon>Lophotrochozoa</taxon>
        <taxon>Mollusca</taxon>
        <taxon>Gastropoda</taxon>
        <taxon>Heterobranchia</taxon>
        <taxon>Euthyneura</taxon>
        <taxon>Panpulmonata</taxon>
        <taxon>Eupulmonata</taxon>
        <taxon>Stylommatophora</taxon>
        <taxon>Helicina</taxon>
        <taxon>Arionoidea</taxon>
        <taxon>Arionidae</taxon>
        <taxon>Arion</taxon>
    </lineage>
</organism>
<accession>A0A0B7B2T4</accession>
<feature type="non-terminal residue" evidence="1">
    <location>
        <position position="61"/>
    </location>
</feature>
<reference evidence="1" key="1">
    <citation type="submission" date="2014-12" db="EMBL/GenBank/DDBJ databases">
        <title>Insight into the proteome of Arion vulgaris.</title>
        <authorList>
            <person name="Aradska J."/>
            <person name="Bulat T."/>
            <person name="Smidak R."/>
            <person name="Sarate P."/>
            <person name="Gangsoo J."/>
            <person name="Sialana F."/>
            <person name="Bilban M."/>
            <person name="Lubec G."/>
        </authorList>
    </citation>
    <scope>NUCLEOTIDE SEQUENCE</scope>
    <source>
        <tissue evidence="1">Skin</tissue>
    </source>
</reference>
<gene>
    <name evidence="1" type="primary">ORF160607</name>
</gene>
<dbReference type="AlphaFoldDB" id="A0A0B7B2T4"/>
<sequence>MARTKGKVNKEASGPYVSGIGREYMKVCMYTHQPLYITARTKGKVIKEASSAYPTTTSSMT</sequence>
<protein>
    <submittedName>
        <fullName evidence="1">Uncharacterized protein</fullName>
    </submittedName>
</protein>
<proteinExistence type="predicted"/>
<name>A0A0B7B2T4_9EUPU</name>
<dbReference type="EMBL" id="HACG01040794">
    <property type="protein sequence ID" value="CEK87659.1"/>
    <property type="molecule type" value="Transcribed_RNA"/>
</dbReference>
<evidence type="ECO:0000313" key="1">
    <source>
        <dbReference type="EMBL" id="CEK87659.1"/>
    </source>
</evidence>